<dbReference type="Proteomes" id="UP001445335">
    <property type="component" value="Unassembled WGS sequence"/>
</dbReference>
<protein>
    <recommendedName>
        <fullName evidence="2">EF-hand domain-containing protein</fullName>
    </recommendedName>
</protein>
<name>A0AAW1SDT2_9CHLO</name>
<evidence type="ECO:0000259" key="2">
    <source>
        <dbReference type="PROSITE" id="PS50222"/>
    </source>
</evidence>
<dbReference type="InterPro" id="IPR011992">
    <property type="entry name" value="EF-hand-dom_pair"/>
</dbReference>
<reference evidence="3 4" key="1">
    <citation type="journal article" date="2024" name="Nat. Commun.">
        <title>Phylogenomics reveals the evolutionary origins of lichenization in chlorophyte algae.</title>
        <authorList>
            <person name="Puginier C."/>
            <person name="Libourel C."/>
            <person name="Otte J."/>
            <person name="Skaloud P."/>
            <person name="Haon M."/>
            <person name="Grisel S."/>
            <person name="Petersen M."/>
            <person name="Berrin J.G."/>
            <person name="Delaux P.M."/>
            <person name="Dal Grande F."/>
            <person name="Keller J."/>
        </authorList>
    </citation>
    <scope>NUCLEOTIDE SEQUENCE [LARGE SCALE GENOMIC DNA]</scope>
    <source>
        <strain evidence="3 4">SAG 245.80</strain>
    </source>
</reference>
<dbReference type="GO" id="GO:0005509">
    <property type="term" value="F:calcium ion binding"/>
    <property type="evidence" value="ECO:0007669"/>
    <property type="project" value="InterPro"/>
</dbReference>
<dbReference type="PROSITE" id="PS50222">
    <property type="entry name" value="EF_HAND_2"/>
    <property type="match status" value="1"/>
</dbReference>
<dbReference type="SUPFAM" id="SSF47473">
    <property type="entry name" value="EF-hand"/>
    <property type="match status" value="1"/>
</dbReference>
<evidence type="ECO:0000313" key="4">
    <source>
        <dbReference type="Proteomes" id="UP001445335"/>
    </source>
</evidence>
<organism evidence="3 4">
    <name type="scientific">Elliptochloris bilobata</name>
    <dbReference type="NCBI Taxonomy" id="381761"/>
    <lineage>
        <taxon>Eukaryota</taxon>
        <taxon>Viridiplantae</taxon>
        <taxon>Chlorophyta</taxon>
        <taxon>core chlorophytes</taxon>
        <taxon>Trebouxiophyceae</taxon>
        <taxon>Trebouxiophyceae incertae sedis</taxon>
        <taxon>Elliptochloris clade</taxon>
        <taxon>Elliptochloris</taxon>
    </lineage>
</organism>
<feature type="domain" description="EF-hand" evidence="2">
    <location>
        <begin position="181"/>
        <end position="216"/>
    </location>
</feature>
<comment type="caution">
    <text evidence="3">The sequence shown here is derived from an EMBL/GenBank/DDBJ whole genome shotgun (WGS) entry which is preliminary data.</text>
</comment>
<dbReference type="EMBL" id="JALJOU010000005">
    <property type="protein sequence ID" value="KAK9843793.1"/>
    <property type="molecule type" value="Genomic_DNA"/>
</dbReference>
<dbReference type="AlphaFoldDB" id="A0AAW1SDT2"/>
<accession>A0AAW1SDT2</accession>
<feature type="region of interest" description="Disordered" evidence="1">
    <location>
        <begin position="60"/>
        <end position="80"/>
    </location>
</feature>
<keyword evidence="4" id="KW-1185">Reference proteome</keyword>
<evidence type="ECO:0000313" key="3">
    <source>
        <dbReference type="EMBL" id="KAK9843793.1"/>
    </source>
</evidence>
<evidence type="ECO:0000256" key="1">
    <source>
        <dbReference type="SAM" id="MobiDB-lite"/>
    </source>
</evidence>
<dbReference type="InterPro" id="IPR002048">
    <property type="entry name" value="EF_hand_dom"/>
</dbReference>
<dbReference type="Gene3D" id="1.10.238.10">
    <property type="entry name" value="EF-hand"/>
    <property type="match status" value="1"/>
</dbReference>
<sequence length="262" mass="28595">MASAAESPSCPSWKMPGYTGYVRGLGETFSQTPVYAQLVAAHPAPPHFLHVRGAAAPVPTPARDPCNHPERCRPGAAHPTLWPSLQQRGKQDSAKPPVSQLTLGDGRVHAFQTSYAAEFAPPFASGACLRSPLRNQGLAEATTDLRAVYRSAFQRTGEKRLDEMLGHMKERIGGKIGNQNNNAFKLRKLFAMYDTQKTGLISVEAFRVMTESFGMQLDDDLLLALFSRYDPEASGTVRYHTVMKALLDSDSYAQYAAGLHSA</sequence>
<proteinExistence type="predicted"/>
<gene>
    <name evidence="3" type="ORF">WJX81_006652</name>
</gene>